<organism evidence="2 3">
    <name type="scientific">Pycnococcus provasolii</name>
    <dbReference type="NCBI Taxonomy" id="41880"/>
    <lineage>
        <taxon>Eukaryota</taxon>
        <taxon>Viridiplantae</taxon>
        <taxon>Chlorophyta</taxon>
        <taxon>Pseudoscourfieldiophyceae</taxon>
        <taxon>Pseudoscourfieldiales</taxon>
        <taxon>Pycnococcaceae</taxon>
        <taxon>Pycnococcus</taxon>
    </lineage>
</organism>
<name>A0A830HN62_9CHLO</name>
<sequence length="223" mass="25439">MIDENPLLYKKAADAGRGRYPKDNPSFISEQVQNNMNNVPPGVVSLKTQKMAFDEESCGPPVKSVEYGGESLFFQNVTRNKTYYGKLLSESARETADSFLQANVSTGTDEDATQARREFLSTFRNLYTTANDRTKITEYKERFQGTQRDLKAVLEEMELNEDINQGGIMDEIIKSRKIEDGKRARAEREAERRAEIEAANKKLDADREEFKRINEQYAAQQSP</sequence>
<proteinExistence type="predicted"/>
<accession>A0A830HN62</accession>
<dbReference type="EMBL" id="BNJQ01000020">
    <property type="protein sequence ID" value="GHP08352.1"/>
    <property type="molecule type" value="Genomic_DNA"/>
</dbReference>
<protein>
    <submittedName>
        <fullName evidence="2">Uncharacterized protein</fullName>
    </submittedName>
</protein>
<evidence type="ECO:0000313" key="2">
    <source>
        <dbReference type="EMBL" id="GHP08352.1"/>
    </source>
</evidence>
<comment type="caution">
    <text evidence="2">The sequence shown here is derived from an EMBL/GenBank/DDBJ whole genome shotgun (WGS) entry which is preliminary data.</text>
</comment>
<keyword evidence="1" id="KW-0175">Coiled coil</keyword>
<evidence type="ECO:0000313" key="3">
    <source>
        <dbReference type="Proteomes" id="UP000660262"/>
    </source>
</evidence>
<evidence type="ECO:0000256" key="1">
    <source>
        <dbReference type="SAM" id="Coils"/>
    </source>
</evidence>
<dbReference type="AlphaFoldDB" id="A0A830HN62"/>
<reference evidence="2" key="1">
    <citation type="submission" date="2020-10" db="EMBL/GenBank/DDBJ databases">
        <title>Unveiling of a novel bifunctional photoreceptor, Dualchrome1, isolated from a cosmopolitan green alga.</title>
        <authorList>
            <person name="Suzuki S."/>
            <person name="Kawachi M."/>
        </authorList>
    </citation>
    <scope>NUCLEOTIDE SEQUENCE</scope>
    <source>
        <strain evidence="2">NIES 2893</strain>
    </source>
</reference>
<feature type="coiled-coil region" evidence="1">
    <location>
        <begin position="186"/>
        <end position="220"/>
    </location>
</feature>
<keyword evidence="3" id="KW-1185">Reference proteome</keyword>
<dbReference type="Proteomes" id="UP000660262">
    <property type="component" value="Unassembled WGS sequence"/>
</dbReference>
<gene>
    <name evidence="2" type="ORF">PPROV_000709100</name>
</gene>